<dbReference type="PhylomeDB" id="A0A0G4GNR2"/>
<dbReference type="Proteomes" id="UP000041254">
    <property type="component" value="Unassembled WGS sequence"/>
</dbReference>
<evidence type="ECO:0000313" key="3">
    <source>
        <dbReference type="Proteomes" id="UP000041254"/>
    </source>
</evidence>
<feature type="compositionally biased region" description="Basic and acidic residues" evidence="1">
    <location>
        <begin position="275"/>
        <end position="287"/>
    </location>
</feature>
<dbReference type="OMA" id="IFKQVEP"/>
<evidence type="ECO:0008006" key="4">
    <source>
        <dbReference type="Google" id="ProtNLM"/>
    </source>
</evidence>
<dbReference type="VEuPathDB" id="CryptoDB:Vbra_2340"/>
<feature type="compositionally biased region" description="Basic and acidic residues" evidence="1">
    <location>
        <begin position="859"/>
        <end position="872"/>
    </location>
</feature>
<feature type="compositionally biased region" description="Acidic residues" evidence="1">
    <location>
        <begin position="395"/>
        <end position="415"/>
    </location>
</feature>
<feature type="region of interest" description="Disordered" evidence="1">
    <location>
        <begin position="230"/>
        <end position="295"/>
    </location>
</feature>
<feature type="compositionally biased region" description="Polar residues" evidence="1">
    <location>
        <begin position="814"/>
        <end position="828"/>
    </location>
</feature>
<dbReference type="PANTHER" id="PTHR12069">
    <property type="entry name" value="DNA-DIRECTED RNA POLYMERASES III 80 KDA POLYPEPTIDE RNA POLYMERASE III SUBUNIT 5"/>
    <property type="match status" value="1"/>
</dbReference>
<dbReference type="InParanoid" id="A0A0G4GNR2"/>
<dbReference type="Pfam" id="PF04801">
    <property type="entry name" value="RPC5"/>
    <property type="match status" value="1"/>
</dbReference>
<dbReference type="STRING" id="1169540.A0A0G4GNR2"/>
<evidence type="ECO:0000313" key="2">
    <source>
        <dbReference type="EMBL" id="CEM31922.1"/>
    </source>
</evidence>
<dbReference type="OrthoDB" id="340681at2759"/>
<evidence type="ECO:0000256" key="1">
    <source>
        <dbReference type="SAM" id="MobiDB-lite"/>
    </source>
</evidence>
<dbReference type="GO" id="GO:0042797">
    <property type="term" value="P:tRNA transcription by RNA polymerase III"/>
    <property type="evidence" value="ECO:0007669"/>
    <property type="project" value="TreeGrafter"/>
</dbReference>
<keyword evidence="3" id="KW-1185">Reference proteome</keyword>
<accession>A0A0G4GNR2</accession>
<dbReference type="InterPro" id="IPR006886">
    <property type="entry name" value="RNA_pol_III_Rpc5"/>
</dbReference>
<reference evidence="2 3" key="1">
    <citation type="submission" date="2014-11" db="EMBL/GenBank/DDBJ databases">
        <authorList>
            <person name="Zhu J."/>
            <person name="Qi W."/>
            <person name="Song R."/>
        </authorList>
    </citation>
    <scope>NUCLEOTIDE SEQUENCE [LARGE SCALE GENOMIC DNA]</scope>
</reference>
<feature type="region of interest" description="Disordered" evidence="1">
    <location>
        <begin position="361"/>
        <end position="418"/>
    </location>
</feature>
<feature type="region of interest" description="Disordered" evidence="1">
    <location>
        <begin position="63"/>
        <end position="102"/>
    </location>
</feature>
<dbReference type="AlphaFoldDB" id="A0A0G4GNR2"/>
<dbReference type="FunCoup" id="A0A0G4GNR2">
    <property type="interactions" value="7"/>
</dbReference>
<dbReference type="GO" id="GO:0005666">
    <property type="term" value="C:RNA polymerase III complex"/>
    <property type="evidence" value="ECO:0007669"/>
    <property type="project" value="TreeGrafter"/>
</dbReference>
<dbReference type="PANTHER" id="PTHR12069:SF0">
    <property type="entry name" value="DNA-DIRECTED RNA POLYMERASE III SUBUNIT RPC5"/>
    <property type="match status" value="1"/>
</dbReference>
<dbReference type="EMBL" id="CDMY01000738">
    <property type="protein sequence ID" value="CEM31922.1"/>
    <property type="molecule type" value="Genomic_DNA"/>
</dbReference>
<feature type="region of interest" description="Disordered" evidence="1">
    <location>
        <begin position="790"/>
        <end position="872"/>
    </location>
</feature>
<gene>
    <name evidence="2" type="ORF">Vbra_2340</name>
</gene>
<sequence length="872" mass="97312">MLTQPPREKSTRKADLGSWGRRARLLRPRVLPETAARPLLREEQRRVLIIHLEEILSRTRRSFRQQRQAAHHQSIEDNPAMAEEDSPSAAPMDVDQQDVDESADDEIVREIDVYINRLPDAELYLLQYPLRPVYRPYGDQGQLATVDIKKTQRRLRLSYLMNTESDNYDKDNPIHAVARHHLVSKPGSSSTDSSYAIGILRGGSLTVSPLSAVCQFRPSFAHVDKAAEDAILPDEAQEPQPEETAGSSRKKRVKQEEGAGAAAAAASASGGAKAEASDVKEEKEEKPLVSVSYRRRESVSEQQALALSQARQREMEEAEPWQDIYFYDCDTGECAEMFDNLCKLADDGQAYHRQLLMRGLRQHQHQQEPPKKQQKKPPGGKSRRGSRDVSMVEVEYVEEDLTLSDGDEQLEDEDTDLKPPPEVAFLPAVEPYLNALCACGEGGAPGGTSAAAAGQADAASGPISFLSLSRLTIDQQVQKVLTHLQVVTFARMKQLLTRSVDDPQLLSFLEEFGTVVMGNWVAKSTLVCRDPYEALCRDLLLTLLRQGGAGVQRGKFQEAVKMDSERVSEMLSAVGEFRMQHWQFKLPPDDAFKQAFPDVCDRFDKRWNEGRQKLVEEIQKKQRQRDATHHRRSKVHLQQTVETILRDGGAQALAEIKAAVHAKHDAKGTVTTDADIQEVLPAIAIELKGIWALQSRKDPQVDPYRDVLISLFRRQDHITKSEVTQEFQTLMNRKFELADFTFRSLLREFAENDRGIWKFKGSIKKAQAAGKGISAMSPILRLKDSPIQAPIKRSLSPPFPPAFAPKVPPPRNKPGQSQSLSPTASKRASVNGHVVVDIDQLEELPPAQQQVDAEAGLEGDGKKKAKKGSEKG</sequence>
<feature type="compositionally biased region" description="Low complexity" evidence="1">
    <location>
        <begin position="258"/>
        <end position="274"/>
    </location>
</feature>
<feature type="compositionally biased region" description="Pro residues" evidence="1">
    <location>
        <begin position="797"/>
        <end position="812"/>
    </location>
</feature>
<protein>
    <recommendedName>
        <fullName evidence="4">DNA-directed RNA polymerase III subunit RPC5</fullName>
    </recommendedName>
</protein>
<proteinExistence type="predicted"/>
<organism evidence="2 3">
    <name type="scientific">Vitrella brassicaformis (strain CCMP3155)</name>
    <dbReference type="NCBI Taxonomy" id="1169540"/>
    <lineage>
        <taxon>Eukaryota</taxon>
        <taxon>Sar</taxon>
        <taxon>Alveolata</taxon>
        <taxon>Colpodellida</taxon>
        <taxon>Vitrellaceae</taxon>
        <taxon>Vitrella</taxon>
    </lineage>
</organism>
<feature type="compositionally biased region" description="Acidic residues" evidence="1">
    <location>
        <begin position="231"/>
        <end position="241"/>
    </location>
</feature>
<name>A0A0G4GNR2_VITBC</name>